<evidence type="ECO:0000313" key="2">
    <source>
        <dbReference type="EMBL" id="EHS63488.1"/>
    </source>
</evidence>
<dbReference type="EMBL" id="DS178288">
    <property type="protein sequence ID" value="EHS63488.1"/>
    <property type="molecule type" value="Genomic_DNA"/>
</dbReference>
<feature type="compositionally biased region" description="Polar residues" evidence="1">
    <location>
        <begin position="507"/>
        <end position="520"/>
    </location>
</feature>
<feature type="compositionally biased region" description="Polar residues" evidence="1">
    <location>
        <begin position="419"/>
        <end position="434"/>
    </location>
</feature>
<feature type="region of interest" description="Disordered" evidence="1">
    <location>
        <begin position="1"/>
        <end position="74"/>
    </location>
</feature>
<dbReference type="InParanoid" id="H6QS17"/>
<keyword evidence="3" id="KW-1185">Reference proteome</keyword>
<evidence type="ECO:0000256" key="1">
    <source>
        <dbReference type="SAM" id="MobiDB-lite"/>
    </source>
</evidence>
<proteinExistence type="predicted"/>
<sequence length="645" mass="69589">MVINSLRTTTRRPKDSTQKQSPNTSISVPLLNPVTIPKETPHADPPRESQQSEPTIPLPPSAYGSESSLEYLDPDTLVSPEITSKPVSVSELSPNLGPPNQSPPETDSAATFLKTPAMPLDAPNLQGCLVVIPPVAAVPDLTLEYLQQETHQRNWAPGSLGQLQQYSGHSILPTPIATSPGTSANPDNLLHSIIVRKARTRLVICDSDEEEGADQISPVNVHPTVDTPAVGPTSERTSRADVPSLPVDPILGTPAGNYDPNKRVWRDPHSKITKAELHAIFEEFKVPYKAAKKKGALIEKYKALIASEMAKHQEGLVDISTSATSANDSTGEESRLPPKSQETPAPAGGTNFNPARQDWPEPDGKITTKKKQQIRDILTDHGVTHLACDSTLVLLAKYKTIVIDSDKPRYNLRPERPLLTQTIVNTANQDNHPPTSKDQETAESNDPVLPDKAHLTNGAPNSVNPAPSPPESPPPSVHQTDTDADFPVGNKSPIITDLDAFSECRGSRSQSPTPNNQMTQRAAVPSPATSILVEPPNLDPMPQVANWVSDVHNASNDLDQDIDMHHEIPVTQQTPAPQSHSMEMLVSTLNIVAQNSVEIGNASIRTMNAIAQGLIGLSSAVESLRTAPAPTPPMWYTLRVAIWPI</sequence>
<gene>
    <name evidence="2" type="ORF">PGTG_21614</name>
</gene>
<feature type="region of interest" description="Disordered" evidence="1">
    <location>
        <begin position="321"/>
        <end position="370"/>
    </location>
</feature>
<dbReference type="AlphaFoldDB" id="H6QS17"/>
<dbReference type="GeneID" id="13542840"/>
<feature type="region of interest" description="Disordered" evidence="1">
    <location>
        <begin position="86"/>
        <end position="109"/>
    </location>
</feature>
<feature type="compositionally biased region" description="Polar residues" evidence="1">
    <location>
        <begin position="18"/>
        <end position="27"/>
    </location>
</feature>
<dbReference type="KEGG" id="pgr:PGTG_21614"/>
<dbReference type="RefSeq" id="XP_003889699.1">
    <property type="nucleotide sequence ID" value="XM_003889650.1"/>
</dbReference>
<feature type="region of interest" description="Disordered" evidence="1">
    <location>
        <begin position="218"/>
        <end position="264"/>
    </location>
</feature>
<evidence type="ECO:0000313" key="3">
    <source>
        <dbReference type="Proteomes" id="UP000008783"/>
    </source>
</evidence>
<name>H6QS17_PUCGT</name>
<accession>H6QS17</accession>
<protein>
    <submittedName>
        <fullName evidence="2">Uncharacterized protein</fullName>
    </submittedName>
</protein>
<dbReference type="Proteomes" id="UP000008783">
    <property type="component" value="Unassembled WGS sequence"/>
</dbReference>
<reference evidence="3" key="1">
    <citation type="journal article" date="2011" name="Proc. Natl. Acad. Sci. U.S.A.">
        <title>Obligate biotrophy features unraveled by the genomic analysis of rust fungi.</title>
        <authorList>
            <person name="Duplessis S."/>
            <person name="Cuomo C.A."/>
            <person name="Lin Y.-C."/>
            <person name="Aerts A."/>
            <person name="Tisserant E."/>
            <person name="Veneault-Fourrey C."/>
            <person name="Joly D.L."/>
            <person name="Hacquard S."/>
            <person name="Amselem J."/>
            <person name="Cantarel B.L."/>
            <person name="Chiu R."/>
            <person name="Coutinho P.M."/>
            <person name="Feau N."/>
            <person name="Field M."/>
            <person name="Frey P."/>
            <person name="Gelhaye E."/>
            <person name="Goldberg J."/>
            <person name="Grabherr M.G."/>
            <person name="Kodira C.D."/>
            <person name="Kohler A."/>
            <person name="Kuees U."/>
            <person name="Lindquist E.A."/>
            <person name="Lucas S.M."/>
            <person name="Mago R."/>
            <person name="Mauceli E."/>
            <person name="Morin E."/>
            <person name="Murat C."/>
            <person name="Pangilinan J.L."/>
            <person name="Park R."/>
            <person name="Pearson M."/>
            <person name="Quesneville H."/>
            <person name="Rouhier N."/>
            <person name="Sakthikumar S."/>
            <person name="Salamov A.A."/>
            <person name="Schmutz J."/>
            <person name="Selles B."/>
            <person name="Shapiro H."/>
            <person name="Tanguay P."/>
            <person name="Tuskan G.A."/>
            <person name="Henrissat B."/>
            <person name="Van de Peer Y."/>
            <person name="Rouze P."/>
            <person name="Ellis J.G."/>
            <person name="Dodds P.N."/>
            <person name="Schein J.E."/>
            <person name="Zhong S."/>
            <person name="Hamelin R.C."/>
            <person name="Grigoriev I.V."/>
            <person name="Szabo L.J."/>
            <person name="Martin F."/>
        </authorList>
    </citation>
    <scope>NUCLEOTIDE SEQUENCE [LARGE SCALE GENOMIC DNA]</scope>
    <source>
        <strain evidence="3">CRL 75-36-700-3 / race SCCL</strain>
    </source>
</reference>
<dbReference type="OrthoDB" id="10665111at2759"/>
<dbReference type="HOGENOM" id="CLU_424602_0_0_1"/>
<dbReference type="VEuPathDB" id="FungiDB:PGTG_21614"/>
<feature type="region of interest" description="Disordered" evidence="1">
    <location>
        <begin position="410"/>
        <end position="526"/>
    </location>
</feature>
<organism evidence="2 3">
    <name type="scientific">Puccinia graminis f. sp. tritici (strain CRL 75-36-700-3 / race SCCL)</name>
    <name type="common">Black stem rust fungus</name>
    <dbReference type="NCBI Taxonomy" id="418459"/>
    <lineage>
        <taxon>Eukaryota</taxon>
        <taxon>Fungi</taxon>
        <taxon>Dikarya</taxon>
        <taxon>Basidiomycota</taxon>
        <taxon>Pucciniomycotina</taxon>
        <taxon>Pucciniomycetes</taxon>
        <taxon>Pucciniales</taxon>
        <taxon>Pucciniaceae</taxon>
        <taxon>Puccinia</taxon>
    </lineage>
</organism>
<feature type="compositionally biased region" description="Pro residues" evidence="1">
    <location>
        <begin position="466"/>
        <end position="476"/>
    </location>
</feature>